<sequence>MEFRNYKNDKQIVKETQKLYYEAFPKKERLPFFFLKHKASQQVADLIGVYDNSQFVGMLYCVYHKDIVFVFYLAVAAEGRGKGYGSKILAKLRRRLEGKSIVLSIEDVNEESENNVQRKKRKKFYLCNGFREAGYKTKENGVIYEFLCCGKQVEVEEYWELLKNYLGSFLYNIYGKKIVSRW</sequence>
<dbReference type="InterPro" id="IPR016181">
    <property type="entry name" value="Acyl_CoA_acyltransferase"/>
</dbReference>
<keyword evidence="3" id="KW-1185">Reference proteome</keyword>
<organism evidence="2 3">
    <name type="scientific">Blautia hydrogenotrophica (strain DSM 10507 / JCM 14656 / S5a33)</name>
    <name type="common">Ruminococcus hydrogenotrophicus</name>
    <dbReference type="NCBI Taxonomy" id="476272"/>
    <lineage>
        <taxon>Bacteria</taxon>
        <taxon>Bacillati</taxon>
        <taxon>Bacillota</taxon>
        <taxon>Clostridia</taxon>
        <taxon>Lachnospirales</taxon>
        <taxon>Lachnospiraceae</taxon>
        <taxon>Blautia</taxon>
    </lineage>
</organism>
<reference evidence="2 3" key="2">
    <citation type="submission" date="2009-02" db="EMBL/GenBank/DDBJ databases">
        <title>Draft genome sequence of Blautia hydrogenotrophica DSM 10507 (Ruminococcus hydrogenotrophicus DSM 10507).</title>
        <authorList>
            <person name="Sudarsanam P."/>
            <person name="Ley R."/>
            <person name="Guruge J."/>
            <person name="Turnbaugh P.J."/>
            <person name="Mahowald M."/>
            <person name="Liep D."/>
            <person name="Gordon J."/>
        </authorList>
    </citation>
    <scope>NUCLEOTIDE SEQUENCE [LARGE SCALE GENOMIC DNA]</scope>
    <source>
        <strain evidence="3">DSM 10507 / JCM 14656 / S5a33</strain>
    </source>
</reference>
<dbReference type="CDD" id="cd04301">
    <property type="entry name" value="NAT_SF"/>
    <property type="match status" value="1"/>
</dbReference>
<dbReference type="Pfam" id="PF13508">
    <property type="entry name" value="Acetyltransf_7"/>
    <property type="match status" value="1"/>
</dbReference>
<gene>
    <name evidence="2" type="ORF">RUMHYD_00377</name>
</gene>
<dbReference type="GO" id="GO:0016747">
    <property type="term" value="F:acyltransferase activity, transferring groups other than amino-acyl groups"/>
    <property type="evidence" value="ECO:0007669"/>
    <property type="project" value="InterPro"/>
</dbReference>
<dbReference type="EMBL" id="ACBZ01000015">
    <property type="protein sequence ID" value="EEG50663.1"/>
    <property type="molecule type" value="Genomic_DNA"/>
</dbReference>
<feature type="domain" description="N-acetyltransferase" evidence="1">
    <location>
        <begin position="1"/>
        <end position="149"/>
    </location>
</feature>
<evidence type="ECO:0000259" key="1">
    <source>
        <dbReference type="PROSITE" id="PS51186"/>
    </source>
</evidence>
<protein>
    <recommendedName>
        <fullName evidence="1">N-acetyltransferase domain-containing protein</fullName>
    </recommendedName>
</protein>
<comment type="caution">
    <text evidence="2">The sequence shown here is derived from an EMBL/GenBank/DDBJ whole genome shotgun (WGS) entry which is preliminary data.</text>
</comment>
<dbReference type="RefSeq" id="WP_005945499.1">
    <property type="nucleotide sequence ID" value="NZ_CP136423.1"/>
</dbReference>
<dbReference type="Gene3D" id="3.40.630.30">
    <property type="match status" value="1"/>
</dbReference>
<dbReference type="HOGENOM" id="CLU_105077_0_0_9"/>
<dbReference type="PROSITE" id="PS51186">
    <property type="entry name" value="GNAT"/>
    <property type="match status" value="1"/>
</dbReference>
<dbReference type="GeneID" id="86821631"/>
<evidence type="ECO:0000313" key="2">
    <source>
        <dbReference type="EMBL" id="EEG50663.1"/>
    </source>
</evidence>
<name>C0CHR3_BLAHS</name>
<evidence type="ECO:0000313" key="3">
    <source>
        <dbReference type="Proteomes" id="UP000003100"/>
    </source>
</evidence>
<dbReference type="eggNOG" id="COG0456">
    <property type="taxonomic scope" value="Bacteria"/>
</dbReference>
<dbReference type="InterPro" id="IPR000182">
    <property type="entry name" value="GNAT_dom"/>
</dbReference>
<proteinExistence type="predicted"/>
<dbReference type="PATRIC" id="fig|476272.21.peg.3385"/>
<reference evidence="2 3" key="1">
    <citation type="submission" date="2009-01" db="EMBL/GenBank/DDBJ databases">
        <authorList>
            <person name="Fulton L."/>
            <person name="Clifton S."/>
            <person name="Fulton B."/>
            <person name="Xu J."/>
            <person name="Minx P."/>
            <person name="Pepin K.H."/>
            <person name="Johnson M."/>
            <person name="Bhonagiri V."/>
            <person name="Nash W.E."/>
            <person name="Mardis E.R."/>
            <person name="Wilson R.K."/>
        </authorList>
    </citation>
    <scope>NUCLEOTIDE SEQUENCE [LARGE SCALE GENOMIC DNA]</scope>
    <source>
        <strain evidence="3">DSM 10507 / JCM 14656 / S5a33</strain>
    </source>
</reference>
<dbReference type="Proteomes" id="UP000003100">
    <property type="component" value="Unassembled WGS sequence"/>
</dbReference>
<dbReference type="SUPFAM" id="SSF55729">
    <property type="entry name" value="Acyl-CoA N-acyltransferases (Nat)"/>
    <property type="match status" value="1"/>
</dbReference>
<dbReference type="AlphaFoldDB" id="C0CHR3"/>
<accession>C0CHR3</accession>